<evidence type="ECO:0000313" key="2">
    <source>
        <dbReference type="Proteomes" id="UP001597168"/>
    </source>
</evidence>
<dbReference type="RefSeq" id="WP_380728964.1">
    <property type="nucleotide sequence ID" value="NZ_JBHTLK010000268.1"/>
</dbReference>
<organism evidence="1 2">
    <name type="scientific">Saccharothrix hoggarensis</name>
    <dbReference type="NCBI Taxonomy" id="913853"/>
    <lineage>
        <taxon>Bacteria</taxon>
        <taxon>Bacillati</taxon>
        <taxon>Actinomycetota</taxon>
        <taxon>Actinomycetes</taxon>
        <taxon>Pseudonocardiales</taxon>
        <taxon>Pseudonocardiaceae</taxon>
        <taxon>Saccharothrix</taxon>
    </lineage>
</organism>
<keyword evidence="2" id="KW-1185">Reference proteome</keyword>
<protein>
    <submittedName>
        <fullName evidence="1">Uncharacterized protein</fullName>
    </submittedName>
</protein>
<sequence>MSTTQPSGRPTSEQRHDELLQHIGGMLLDAAPDGFRRIDVLVRMTVAVQDVTLKVYLPDGTTPEVFPPDGLNAAFQEMRQVLYQPGRGTWFSARCVVNAPVRIDITYNFDHDPRFEPPVPAADFARDLQVFPRDEAYVPDWLRAKLVEAGAGPESVSTEEQNA</sequence>
<dbReference type="Proteomes" id="UP001597168">
    <property type="component" value="Unassembled WGS sequence"/>
</dbReference>
<gene>
    <name evidence="1" type="ORF">ACFQ3T_31645</name>
</gene>
<dbReference type="InterPro" id="IPR036170">
    <property type="entry name" value="YezG-like_sf"/>
</dbReference>
<accession>A0ABW3R3N3</accession>
<name>A0ABW3R3N3_9PSEU</name>
<reference evidence="2" key="1">
    <citation type="journal article" date="2019" name="Int. J. Syst. Evol. Microbiol.">
        <title>The Global Catalogue of Microorganisms (GCM) 10K type strain sequencing project: providing services to taxonomists for standard genome sequencing and annotation.</title>
        <authorList>
            <consortium name="The Broad Institute Genomics Platform"/>
            <consortium name="The Broad Institute Genome Sequencing Center for Infectious Disease"/>
            <person name="Wu L."/>
            <person name="Ma J."/>
        </authorList>
    </citation>
    <scope>NUCLEOTIDE SEQUENCE [LARGE SCALE GENOMIC DNA]</scope>
    <source>
        <strain evidence="2">CCUG 60214</strain>
    </source>
</reference>
<dbReference type="SUPFAM" id="SSF160424">
    <property type="entry name" value="BH3703-like"/>
    <property type="match status" value="1"/>
</dbReference>
<comment type="caution">
    <text evidence="1">The sequence shown here is derived from an EMBL/GenBank/DDBJ whole genome shotgun (WGS) entry which is preliminary data.</text>
</comment>
<evidence type="ECO:0000313" key="1">
    <source>
        <dbReference type="EMBL" id="MFD1151712.1"/>
    </source>
</evidence>
<dbReference type="EMBL" id="JBHTLK010000268">
    <property type="protein sequence ID" value="MFD1151712.1"/>
    <property type="molecule type" value="Genomic_DNA"/>
</dbReference>
<proteinExistence type="predicted"/>